<name>A0A8I1KME7_9HYPH</name>
<dbReference type="AlphaFoldDB" id="A0A8I1KME7"/>
<evidence type="ECO:0000313" key="2">
    <source>
        <dbReference type="Proteomes" id="UP000623250"/>
    </source>
</evidence>
<protein>
    <submittedName>
        <fullName evidence="1">Uncharacterized protein</fullName>
    </submittedName>
</protein>
<reference evidence="1 2" key="1">
    <citation type="submission" date="2020-12" db="EMBL/GenBank/DDBJ databases">
        <title>Revised draft genomes of Rhodomicrobium vannielii ATCC 17100 and Rhodomicrobium udaipurense JA643.</title>
        <authorList>
            <person name="Conners E.M."/>
            <person name="Davenport E.J."/>
            <person name="Bose A."/>
        </authorList>
    </citation>
    <scope>NUCLEOTIDE SEQUENCE [LARGE SCALE GENOMIC DNA]</scope>
    <source>
        <strain evidence="1 2">JA643</strain>
    </source>
</reference>
<comment type="caution">
    <text evidence="1">The sequence shown here is derived from an EMBL/GenBank/DDBJ whole genome shotgun (WGS) entry which is preliminary data.</text>
</comment>
<dbReference type="EMBL" id="JAEMUK010000093">
    <property type="protein sequence ID" value="MBJ7545233.1"/>
    <property type="molecule type" value="Genomic_DNA"/>
</dbReference>
<accession>A0A8I1KME7</accession>
<gene>
    <name evidence="1" type="ORF">JDN41_16910</name>
</gene>
<organism evidence="1 2">
    <name type="scientific">Rhodomicrobium udaipurense</name>
    <dbReference type="NCBI Taxonomy" id="1202716"/>
    <lineage>
        <taxon>Bacteria</taxon>
        <taxon>Pseudomonadati</taxon>
        <taxon>Pseudomonadota</taxon>
        <taxon>Alphaproteobacteria</taxon>
        <taxon>Hyphomicrobiales</taxon>
        <taxon>Hyphomicrobiaceae</taxon>
        <taxon>Rhodomicrobium</taxon>
    </lineage>
</organism>
<sequence>MQSSLVSVKSLAEDDIALWPFDGAPGSHPSFQRAPYIGIKAGMPPPDLVEHGDRPDARRRFQDRNDLGVPYLSERIGPPASARRLLLGGQTRIVLDPVAARGC</sequence>
<proteinExistence type="predicted"/>
<dbReference type="Proteomes" id="UP000623250">
    <property type="component" value="Unassembled WGS sequence"/>
</dbReference>
<keyword evidence="2" id="KW-1185">Reference proteome</keyword>
<evidence type="ECO:0000313" key="1">
    <source>
        <dbReference type="EMBL" id="MBJ7545233.1"/>
    </source>
</evidence>